<proteinExistence type="predicted"/>
<dbReference type="AlphaFoldDB" id="X1V0Y9"/>
<evidence type="ECO:0000313" key="1">
    <source>
        <dbReference type="EMBL" id="GAI98304.1"/>
    </source>
</evidence>
<reference evidence="1" key="1">
    <citation type="journal article" date="2014" name="Front. Microbiol.">
        <title>High frequency of phylogenetically diverse reductive dehalogenase-homologous genes in deep subseafloor sedimentary metagenomes.</title>
        <authorList>
            <person name="Kawai M."/>
            <person name="Futagami T."/>
            <person name="Toyoda A."/>
            <person name="Takaki Y."/>
            <person name="Nishi S."/>
            <person name="Hori S."/>
            <person name="Arai W."/>
            <person name="Tsubouchi T."/>
            <person name="Morono Y."/>
            <person name="Uchiyama I."/>
            <person name="Ito T."/>
            <person name="Fujiyama A."/>
            <person name="Inagaki F."/>
            <person name="Takami H."/>
        </authorList>
    </citation>
    <scope>NUCLEOTIDE SEQUENCE</scope>
    <source>
        <strain evidence="1">Expedition CK06-06</strain>
    </source>
</reference>
<protein>
    <recommendedName>
        <fullName evidence="2">Porin</fullName>
    </recommendedName>
</protein>
<feature type="non-terminal residue" evidence="1">
    <location>
        <position position="1"/>
    </location>
</feature>
<evidence type="ECO:0008006" key="2">
    <source>
        <dbReference type="Google" id="ProtNLM"/>
    </source>
</evidence>
<comment type="caution">
    <text evidence="1">The sequence shown here is derived from an EMBL/GenBank/DDBJ whole genome shotgun (WGS) entry which is preliminary data.</text>
</comment>
<organism evidence="1">
    <name type="scientific">marine sediment metagenome</name>
    <dbReference type="NCBI Taxonomy" id="412755"/>
    <lineage>
        <taxon>unclassified sequences</taxon>
        <taxon>metagenomes</taxon>
        <taxon>ecological metagenomes</taxon>
    </lineage>
</organism>
<name>X1V0Y9_9ZZZZ</name>
<accession>X1V0Y9</accession>
<dbReference type="EMBL" id="BARW01024994">
    <property type="protein sequence ID" value="GAI98304.1"/>
    <property type="molecule type" value="Genomic_DNA"/>
</dbReference>
<sequence>YFTPSLTSIINLNDKSYSVVMELLYKPVNNLELRVKGSTIFGKQGSEFGEKQNDFRLEFRGRYYF</sequence>
<gene>
    <name evidence="1" type="ORF">S12H4_41081</name>
</gene>